<evidence type="ECO:0000313" key="8">
    <source>
        <dbReference type="EMBL" id="RSK48496.1"/>
    </source>
</evidence>
<dbReference type="EC" id="3.6.1.7" evidence="2 5"/>
<feature type="active site" evidence="5">
    <location>
        <position position="22"/>
    </location>
</feature>
<dbReference type="InterPro" id="IPR020456">
    <property type="entry name" value="Acylphosphatase"/>
</dbReference>
<dbReference type="AlphaFoldDB" id="A0A3R9N560"/>
<organism evidence="8 9">
    <name type="scientific">Hymenobacter rigui</name>
    <dbReference type="NCBI Taxonomy" id="334424"/>
    <lineage>
        <taxon>Bacteria</taxon>
        <taxon>Pseudomonadati</taxon>
        <taxon>Bacteroidota</taxon>
        <taxon>Cytophagia</taxon>
        <taxon>Cytophagales</taxon>
        <taxon>Hymenobacteraceae</taxon>
        <taxon>Hymenobacter</taxon>
    </lineage>
</organism>
<comment type="similarity">
    <text evidence="1 6">Belongs to the acylphosphatase family.</text>
</comment>
<accession>A0A3R9N560</accession>
<feature type="domain" description="Acylphosphatase-like" evidence="7">
    <location>
        <begin position="7"/>
        <end position="93"/>
    </location>
</feature>
<evidence type="ECO:0000313" key="9">
    <source>
        <dbReference type="Proteomes" id="UP000273500"/>
    </source>
</evidence>
<dbReference type="PROSITE" id="PS00150">
    <property type="entry name" value="ACYLPHOSPHATASE_1"/>
    <property type="match status" value="1"/>
</dbReference>
<dbReference type="EMBL" id="RWIT01000005">
    <property type="protein sequence ID" value="RSK48496.1"/>
    <property type="molecule type" value="Genomic_DNA"/>
</dbReference>
<evidence type="ECO:0000256" key="2">
    <source>
        <dbReference type="ARBA" id="ARBA00012150"/>
    </source>
</evidence>
<gene>
    <name evidence="8" type="ORF">EI291_12325</name>
</gene>
<evidence type="ECO:0000256" key="1">
    <source>
        <dbReference type="ARBA" id="ARBA00005614"/>
    </source>
</evidence>
<evidence type="ECO:0000259" key="7">
    <source>
        <dbReference type="PROSITE" id="PS51160"/>
    </source>
</evidence>
<dbReference type="Pfam" id="PF00708">
    <property type="entry name" value="Acylphosphatase"/>
    <property type="match status" value="1"/>
</dbReference>
<dbReference type="InterPro" id="IPR001792">
    <property type="entry name" value="Acylphosphatase-like_dom"/>
</dbReference>
<dbReference type="InterPro" id="IPR036046">
    <property type="entry name" value="Acylphosphatase-like_dom_sf"/>
</dbReference>
<evidence type="ECO:0000256" key="5">
    <source>
        <dbReference type="PROSITE-ProRule" id="PRU00520"/>
    </source>
</evidence>
<name>A0A3R9N560_9BACT</name>
<dbReference type="Proteomes" id="UP000273500">
    <property type="component" value="Unassembled WGS sequence"/>
</dbReference>
<comment type="caution">
    <text evidence="8">The sequence shown here is derived from an EMBL/GenBank/DDBJ whole genome shotgun (WGS) entry which is preliminary data.</text>
</comment>
<dbReference type="GO" id="GO:0003998">
    <property type="term" value="F:acylphosphatase activity"/>
    <property type="evidence" value="ECO:0007669"/>
    <property type="project" value="UniProtKB-EC"/>
</dbReference>
<evidence type="ECO:0000256" key="6">
    <source>
        <dbReference type="RuleBase" id="RU004168"/>
    </source>
</evidence>
<dbReference type="Gene3D" id="3.30.70.100">
    <property type="match status" value="1"/>
</dbReference>
<sequence length="93" mass="10465">MNSPVEHRTIRVHGRVQGVFFRQSTQQEAYRLGLTGTVRNNPDDTVTIEAEGPLEALQQLEAWCHHGPPAARVDRVEVAAGAVQRYADFRVER</sequence>
<reference evidence="8 9" key="1">
    <citation type="submission" date="2018-12" db="EMBL/GenBank/DDBJ databases">
        <authorList>
            <person name="Feng G."/>
            <person name="Zhu H."/>
        </authorList>
    </citation>
    <scope>NUCLEOTIDE SEQUENCE [LARGE SCALE GENOMIC DNA]</scope>
    <source>
        <strain evidence="8 9">KCTC 12533</strain>
    </source>
</reference>
<keyword evidence="9" id="KW-1185">Reference proteome</keyword>
<dbReference type="OrthoDB" id="9808093at2"/>
<dbReference type="PRINTS" id="PR00112">
    <property type="entry name" value="ACYLPHPHTASE"/>
</dbReference>
<dbReference type="SUPFAM" id="SSF54975">
    <property type="entry name" value="Acylphosphatase/BLUF domain-like"/>
    <property type="match status" value="1"/>
</dbReference>
<evidence type="ECO:0000256" key="3">
    <source>
        <dbReference type="ARBA" id="ARBA00022801"/>
    </source>
</evidence>
<dbReference type="PANTHER" id="PTHR10029:SF3">
    <property type="entry name" value="ACYLPHOSPHATASE-RELATED"/>
    <property type="match status" value="1"/>
</dbReference>
<dbReference type="PANTHER" id="PTHR10029">
    <property type="entry name" value="ACYLPHOSPHATASE"/>
    <property type="match status" value="1"/>
</dbReference>
<evidence type="ECO:0000256" key="4">
    <source>
        <dbReference type="ARBA" id="ARBA00047645"/>
    </source>
</evidence>
<feature type="active site" evidence="5">
    <location>
        <position position="40"/>
    </location>
</feature>
<proteinExistence type="inferred from homology"/>
<keyword evidence="3 5" id="KW-0378">Hydrolase</keyword>
<protein>
    <recommendedName>
        <fullName evidence="2 5">acylphosphatase</fullName>
        <ecNumber evidence="2 5">3.6.1.7</ecNumber>
    </recommendedName>
</protein>
<dbReference type="PROSITE" id="PS51160">
    <property type="entry name" value="ACYLPHOSPHATASE_3"/>
    <property type="match status" value="1"/>
</dbReference>
<dbReference type="RefSeq" id="WP_125420273.1">
    <property type="nucleotide sequence ID" value="NZ_RWIT01000005.1"/>
</dbReference>
<dbReference type="InterPro" id="IPR017968">
    <property type="entry name" value="Acylphosphatase_CS"/>
</dbReference>
<comment type="catalytic activity">
    <reaction evidence="4 5">
        <text>an acyl phosphate + H2O = a carboxylate + phosphate + H(+)</text>
        <dbReference type="Rhea" id="RHEA:14965"/>
        <dbReference type="ChEBI" id="CHEBI:15377"/>
        <dbReference type="ChEBI" id="CHEBI:15378"/>
        <dbReference type="ChEBI" id="CHEBI:29067"/>
        <dbReference type="ChEBI" id="CHEBI:43474"/>
        <dbReference type="ChEBI" id="CHEBI:59918"/>
        <dbReference type="EC" id="3.6.1.7"/>
    </reaction>
</comment>